<dbReference type="AlphaFoldDB" id="A0A5M9JP53"/>
<evidence type="ECO:0008006" key="4">
    <source>
        <dbReference type="Google" id="ProtNLM"/>
    </source>
</evidence>
<feature type="signal peptide" evidence="1">
    <location>
        <begin position="1"/>
        <end position="17"/>
    </location>
</feature>
<dbReference type="Proteomes" id="UP000322873">
    <property type="component" value="Unassembled WGS sequence"/>
</dbReference>
<dbReference type="EMBL" id="VICG01000008">
    <property type="protein sequence ID" value="KAA8569779.1"/>
    <property type="molecule type" value="Genomic_DNA"/>
</dbReference>
<dbReference type="VEuPathDB" id="FungiDB:MFRU_004g04630"/>
<protein>
    <recommendedName>
        <fullName evidence="4">Cyanovirin-N domain-containing protein</fullName>
    </recommendedName>
</protein>
<sequence length="136" mass="14372">MLFTTLLPLTLLTSTLAFPFPAPQTTTCNPITTKLDYYQGTSLPSCGTKVAEGNITSGTCINILVQGLMLYPAERDCTFSLWKGVTDCSGTVTQTYDLGVAEDGQQGTGTCVATGVMDGGKWYHGSGYLTCECDSA</sequence>
<keyword evidence="1" id="KW-0732">Signal</keyword>
<proteinExistence type="predicted"/>
<accession>A0A5M9JP53</accession>
<evidence type="ECO:0000313" key="2">
    <source>
        <dbReference type="EMBL" id="KAA8569779.1"/>
    </source>
</evidence>
<dbReference type="OrthoDB" id="3647614at2759"/>
<evidence type="ECO:0000256" key="1">
    <source>
        <dbReference type="SAM" id="SignalP"/>
    </source>
</evidence>
<gene>
    <name evidence="2" type="ORF">EYC84_001359</name>
</gene>
<keyword evidence="3" id="KW-1185">Reference proteome</keyword>
<comment type="caution">
    <text evidence="2">The sequence shown here is derived from an EMBL/GenBank/DDBJ whole genome shotgun (WGS) entry which is preliminary data.</text>
</comment>
<feature type="chain" id="PRO_5024309476" description="Cyanovirin-N domain-containing protein" evidence="1">
    <location>
        <begin position="18"/>
        <end position="136"/>
    </location>
</feature>
<organism evidence="2 3">
    <name type="scientific">Monilinia fructicola</name>
    <name type="common">Brown rot fungus</name>
    <name type="synonym">Ciboria fructicola</name>
    <dbReference type="NCBI Taxonomy" id="38448"/>
    <lineage>
        <taxon>Eukaryota</taxon>
        <taxon>Fungi</taxon>
        <taxon>Dikarya</taxon>
        <taxon>Ascomycota</taxon>
        <taxon>Pezizomycotina</taxon>
        <taxon>Leotiomycetes</taxon>
        <taxon>Helotiales</taxon>
        <taxon>Sclerotiniaceae</taxon>
        <taxon>Monilinia</taxon>
    </lineage>
</organism>
<reference evidence="2 3" key="1">
    <citation type="submission" date="2019-06" db="EMBL/GenBank/DDBJ databases">
        <title>Genome Sequence of the Brown Rot Fungal Pathogen Monilinia fructicola.</title>
        <authorList>
            <person name="De Miccolis Angelini R.M."/>
            <person name="Landi L."/>
            <person name="Abate D."/>
            <person name="Pollastro S."/>
            <person name="Romanazzi G."/>
            <person name="Faretra F."/>
        </authorList>
    </citation>
    <scope>NUCLEOTIDE SEQUENCE [LARGE SCALE GENOMIC DNA]</scope>
    <source>
        <strain evidence="2 3">Mfrc123</strain>
    </source>
</reference>
<name>A0A5M9JP53_MONFR</name>
<evidence type="ECO:0000313" key="3">
    <source>
        <dbReference type="Proteomes" id="UP000322873"/>
    </source>
</evidence>